<protein>
    <submittedName>
        <fullName evidence="4">Prepilin-type N-terminal cleavage/methylation domain-containing protein</fullName>
    </submittedName>
</protein>
<name>A0A2W7MIC1_9BACI</name>
<dbReference type="NCBIfam" id="TIGR02532">
    <property type="entry name" value="IV_pilin_GFxxxE"/>
    <property type="match status" value="1"/>
</dbReference>
<evidence type="ECO:0000256" key="2">
    <source>
        <dbReference type="ARBA" id="ARBA00023287"/>
    </source>
</evidence>
<keyword evidence="3" id="KW-1133">Transmembrane helix</keyword>
<evidence type="ECO:0000313" key="4">
    <source>
        <dbReference type="EMBL" id="PZX07072.1"/>
    </source>
</evidence>
<dbReference type="Proteomes" id="UP000248646">
    <property type="component" value="Unassembled WGS sequence"/>
</dbReference>
<evidence type="ECO:0000256" key="3">
    <source>
        <dbReference type="SAM" id="Phobius"/>
    </source>
</evidence>
<feature type="transmembrane region" description="Helical" evidence="3">
    <location>
        <begin position="12"/>
        <end position="33"/>
    </location>
</feature>
<dbReference type="Pfam" id="PF07963">
    <property type="entry name" value="N_methyl"/>
    <property type="match status" value="1"/>
</dbReference>
<proteinExistence type="predicted"/>
<dbReference type="RefSeq" id="WP_111437763.1">
    <property type="nucleotide sequence ID" value="NZ_QKZI01000001.1"/>
</dbReference>
<dbReference type="EMBL" id="QKZI01000001">
    <property type="protein sequence ID" value="PZX07072.1"/>
    <property type="molecule type" value="Genomic_DNA"/>
</dbReference>
<gene>
    <name evidence="4" type="ORF">C7437_101179</name>
</gene>
<dbReference type="GO" id="GO:0030420">
    <property type="term" value="P:establishment of competence for transformation"/>
    <property type="evidence" value="ECO:0007669"/>
    <property type="project" value="UniProtKB-KW"/>
</dbReference>
<evidence type="ECO:0000256" key="1">
    <source>
        <dbReference type="ARBA" id="ARBA00004241"/>
    </source>
</evidence>
<organism evidence="4 5">
    <name type="scientific">Psychrobacillus insolitus</name>
    <dbReference type="NCBI Taxonomy" id="1461"/>
    <lineage>
        <taxon>Bacteria</taxon>
        <taxon>Bacillati</taxon>
        <taxon>Bacillota</taxon>
        <taxon>Bacilli</taxon>
        <taxon>Bacillales</taxon>
        <taxon>Bacillaceae</taxon>
        <taxon>Psychrobacillus</taxon>
    </lineage>
</organism>
<sequence length="141" mass="16171">MTKKFNEKGITLVELLAALALFGVISVLIWNLFFQALNFNDRAVTQNQLQQEANLIVNTIQQIHTKYTITSITNINDTLTVNYDDNKHEDFDKENIKYLLVPKTINPNKEFIFDLTLESRANSSIKFNVKTTFSKLAGKNQ</sequence>
<keyword evidence="2" id="KW-0178">Competence</keyword>
<dbReference type="GO" id="GO:0009986">
    <property type="term" value="C:cell surface"/>
    <property type="evidence" value="ECO:0007669"/>
    <property type="project" value="UniProtKB-SubCell"/>
</dbReference>
<dbReference type="SUPFAM" id="SSF54523">
    <property type="entry name" value="Pili subunits"/>
    <property type="match status" value="1"/>
</dbReference>
<dbReference type="PROSITE" id="PS00409">
    <property type="entry name" value="PROKAR_NTER_METHYL"/>
    <property type="match status" value="1"/>
</dbReference>
<accession>A0A2W7MIC1</accession>
<dbReference type="OrthoDB" id="2967834at2"/>
<dbReference type="InterPro" id="IPR012902">
    <property type="entry name" value="N_methyl_site"/>
</dbReference>
<keyword evidence="3" id="KW-0472">Membrane</keyword>
<keyword evidence="3" id="KW-0812">Transmembrane</keyword>
<dbReference type="InterPro" id="IPR045584">
    <property type="entry name" value="Pilin-like"/>
</dbReference>
<reference evidence="4 5" key="1">
    <citation type="submission" date="2018-06" db="EMBL/GenBank/DDBJ databases">
        <title>Genomic Encyclopedia of Type Strains, Phase IV (KMG-IV): sequencing the most valuable type-strain genomes for metagenomic binning, comparative biology and taxonomic classification.</title>
        <authorList>
            <person name="Goeker M."/>
        </authorList>
    </citation>
    <scope>NUCLEOTIDE SEQUENCE [LARGE SCALE GENOMIC DNA]</scope>
    <source>
        <strain evidence="4 5">DSM 5</strain>
    </source>
</reference>
<keyword evidence="5" id="KW-1185">Reference proteome</keyword>
<comment type="subcellular location">
    <subcellularLocation>
        <location evidence="1">Cell surface</location>
    </subcellularLocation>
</comment>
<evidence type="ECO:0000313" key="5">
    <source>
        <dbReference type="Proteomes" id="UP000248646"/>
    </source>
</evidence>
<comment type="caution">
    <text evidence="4">The sequence shown here is derived from an EMBL/GenBank/DDBJ whole genome shotgun (WGS) entry which is preliminary data.</text>
</comment>
<dbReference type="AlphaFoldDB" id="A0A2W7MIC1"/>